<feature type="domain" description="SSD" evidence="8">
    <location>
        <begin position="817"/>
        <end position="935"/>
    </location>
</feature>
<feature type="transmembrane region" description="Helical" evidence="7">
    <location>
        <begin position="799"/>
        <end position="832"/>
    </location>
</feature>
<dbReference type="PANTHER" id="PTHR33406">
    <property type="entry name" value="MEMBRANE PROTEIN MJ1562-RELATED"/>
    <property type="match status" value="1"/>
</dbReference>
<proteinExistence type="predicted"/>
<organism evidence="9">
    <name type="scientific">uncultured Acetothermia bacterium</name>
    <dbReference type="NCBI Taxonomy" id="236499"/>
    <lineage>
        <taxon>Bacteria</taxon>
        <taxon>Candidatus Bipolaricaulota</taxon>
        <taxon>environmental samples</taxon>
    </lineage>
</organism>
<dbReference type="Pfam" id="PF03176">
    <property type="entry name" value="MMPL"/>
    <property type="match status" value="2"/>
</dbReference>
<evidence type="ECO:0000256" key="2">
    <source>
        <dbReference type="ARBA" id="ARBA00022475"/>
    </source>
</evidence>
<dbReference type="InterPro" id="IPR004869">
    <property type="entry name" value="MMPL_dom"/>
</dbReference>
<evidence type="ECO:0000256" key="6">
    <source>
        <dbReference type="SAM" id="Coils"/>
    </source>
</evidence>
<feature type="transmembrane region" description="Helical" evidence="7">
    <location>
        <begin position="881"/>
        <end position="902"/>
    </location>
</feature>
<reference evidence="9" key="1">
    <citation type="journal article" date="2005" name="Environ. Microbiol.">
        <title>Genetic and functional properties of uncultivated thermophilic crenarchaeotes from a subsurface gold mine as revealed by analysis of genome fragments.</title>
        <authorList>
            <person name="Nunoura T."/>
            <person name="Hirayama H."/>
            <person name="Takami H."/>
            <person name="Oida H."/>
            <person name="Nishi S."/>
            <person name="Shimamura S."/>
            <person name="Suzuki Y."/>
            <person name="Inagaki F."/>
            <person name="Takai K."/>
            <person name="Nealson K.H."/>
            <person name="Horikoshi K."/>
        </authorList>
    </citation>
    <scope>NUCLEOTIDE SEQUENCE</scope>
</reference>
<reference evidence="9" key="2">
    <citation type="journal article" date="2012" name="PLoS ONE">
        <title>A Deeply Branching Thermophilic Bacterium with an Ancient Acetyl-CoA Pathway Dominates a Subsurface Ecosystem.</title>
        <authorList>
            <person name="Takami H."/>
            <person name="Noguchi H."/>
            <person name="Takaki Y."/>
            <person name="Uchiyama I."/>
            <person name="Toyoda A."/>
            <person name="Nishi S."/>
            <person name="Chee G.-J."/>
            <person name="Arai W."/>
            <person name="Nunoura T."/>
            <person name="Itoh T."/>
            <person name="Hattori M."/>
            <person name="Takai K."/>
        </authorList>
    </citation>
    <scope>NUCLEOTIDE SEQUENCE</scope>
</reference>
<dbReference type="EMBL" id="AP011682">
    <property type="protein sequence ID" value="BAL54251.1"/>
    <property type="molecule type" value="Genomic_DNA"/>
</dbReference>
<feature type="transmembrane region" description="Helical" evidence="7">
    <location>
        <begin position="375"/>
        <end position="395"/>
    </location>
</feature>
<feature type="transmembrane region" description="Helical" evidence="7">
    <location>
        <begin position="344"/>
        <end position="363"/>
    </location>
</feature>
<evidence type="ECO:0000256" key="4">
    <source>
        <dbReference type="ARBA" id="ARBA00022989"/>
    </source>
</evidence>
<keyword evidence="3 7" id="KW-0812">Transmembrane</keyword>
<dbReference type="GO" id="GO:0005886">
    <property type="term" value="C:plasma membrane"/>
    <property type="evidence" value="ECO:0007669"/>
    <property type="project" value="UniProtKB-SubCell"/>
</dbReference>
<evidence type="ECO:0000256" key="5">
    <source>
        <dbReference type="ARBA" id="ARBA00023136"/>
    </source>
</evidence>
<evidence type="ECO:0000256" key="7">
    <source>
        <dbReference type="SAM" id="Phobius"/>
    </source>
</evidence>
<keyword evidence="2" id="KW-1003">Cell membrane</keyword>
<dbReference type="PANTHER" id="PTHR33406:SF13">
    <property type="entry name" value="MEMBRANE PROTEIN YDFJ"/>
    <property type="match status" value="1"/>
</dbReference>
<comment type="subcellular location">
    <subcellularLocation>
        <location evidence="1">Cell membrane</location>
        <topology evidence="1">Multi-pass membrane protein</topology>
    </subcellularLocation>
</comment>
<name>H5SDL5_9BACT</name>
<keyword evidence="5 7" id="KW-0472">Membrane</keyword>
<evidence type="ECO:0000259" key="8">
    <source>
        <dbReference type="PROSITE" id="PS50156"/>
    </source>
</evidence>
<dbReference type="AlphaFoldDB" id="H5SDL5"/>
<keyword evidence="6" id="KW-0175">Coiled coil</keyword>
<evidence type="ECO:0000313" key="9">
    <source>
        <dbReference type="EMBL" id="BAL54251.1"/>
    </source>
</evidence>
<evidence type="ECO:0000256" key="3">
    <source>
        <dbReference type="ARBA" id="ARBA00022692"/>
    </source>
</evidence>
<protein>
    <submittedName>
        <fullName evidence="9">RND superfamily exporter</fullName>
    </submittedName>
</protein>
<gene>
    <name evidence="9" type="ORF">HGMM_F13G06C34</name>
</gene>
<dbReference type="Gene3D" id="1.20.1640.10">
    <property type="entry name" value="Multidrug efflux transporter AcrB transmembrane domain"/>
    <property type="match status" value="2"/>
</dbReference>
<dbReference type="PROSITE" id="PS50156">
    <property type="entry name" value="SSD"/>
    <property type="match status" value="2"/>
</dbReference>
<sequence length="941" mass="104638">MRAALLHGVYRLVRRRAWLVLLSAAIFSSAALFYIRDLPMRSSFLDIVPPGDPILTKFQEREEIITKNDAVDIILALQHPEHSPRDAERLKAAAESIVQKLRENPEFVSFSFTKDIQTRRGDELLSLRDEIFVKLREYQERLRTVLPATSEPAPGAPGVGDLIGLYAQINAELERIFGAELDWRRLALNPVELVKRFEELKKLNQSVKEEFDRAPGLIQNADHLVTDLLQTITEINEAIEKLLTWPQELYLSHDGTKLLLKVRPRFSSQRGLDYSRAVTRSVQEALQALKLETQGISWGLTGPYVISAETNYQLNVDMRNTTIISAIGVMVVIILTLRRFFYPILALIVLFLALIATLAWAKFSVNGLNLVTSFLPPLILGLGIDYGINFIAHFLHERRAGHRLETALKSAIVHKGSALVTASLATACVLFGLMSASSPGLYEMGIIAGVGVLIALAATLLILPALMIVSHILFRARPPSVGADPGVCPGRTRGFAPTWRLARWPIVVLTVGGSLFMLSQAVHVGFRFADEELAPKDLPSKLAQQVERREFDVGTSGLAEYFLFFAPTLEELRRINEGLAELKAQGYIDAVASLSMFLPSDPAEAEQFFKGVSLTLERDLQRARAAIERQSQELQRLQDLTVQIVRLKGNFTRILDQVALTGAGENVVPDIQAQIAQLEGIEASIQGLEAMGARLGALRDRLMQLHERVETLLQKIAELQQVQGLLKALPKDLQERFVTEEREFIVYAHLKRTTINEPRIYSEFISAVRTFSTDYIGYPMIQDHLERTMKRDFQISTLLATGIILVILSIGLGWGWALVGIIPVGLGFLWMLGTMRLTGLDFNFANIIISSLLIGNGVDYAVYLLHGFLEDRQIEVAWKKTAAPIMGSALTTMVSFGSLLFAATPGLRVFGLSALYGIGFTTLFTLLFLPALLSFVRPRAD</sequence>
<dbReference type="InterPro" id="IPR050545">
    <property type="entry name" value="Mycobact_MmpL"/>
</dbReference>
<feature type="coiled-coil region" evidence="6">
    <location>
        <begin position="695"/>
        <end position="722"/>
    </location>
</feature>
<dbReference type="InterPro" id="IPR000731">
    <property type="entry name" value="SSD"/>
</dbReference>
<feature type="domain" description="SSD" evidence="8">
    <location>
        <begin position="344"/>
        <end position="469"/>
    </location>
</feature>
<keyword evidence="4 7" id="KW-1133">Transmembrane helix</keyword>
<evidence type="ECO:0000256" key="1">
    <source>
        <dbReference type="ARBA" id="ARBA00004651"/>
    </source>
</evidence>
<feature type="transmembrane region" description="Helical" evidence="7">
    <location>
        <begin position="446"/>
        <end position="469"/>
    </location>
</feature>
<feature type="coiled-coil region" evidence="6">
    <location>
        <begin position="613"/>
        <end position="640"/>
    </location>
</feature>
<feature type="transmembrane region" description="Helical" evidence="7">
    <location>
        <begin position="416"/>
        <end position="434"/>
    </location>
</feature>
<dbReference type="SUPFAM" id="SSF82866">
    <property type="entry name" value="Multidrug efflux transporter AcrB transmembrane domain"/>
    <property type="match status" value="2"/>
</dbReference>
<accession>H5SDL5</accession>
<feature type="transmembrane region" description="Helical" evidence="7">
    <location>
        <begin position="844"/>
        <end position="869"/>
    </location>
</feature>
<feature type="transmembrane region" description="Helical" evidence="7">
    <location>
        <begin position="914"/>
        <end position="936"/>
    </location>
</feature>
<feature type="transmembrane region" description="Helical" evidence="7">
    <location>
        <begin position="318"/>
        <end position="337"/>
    </location>
</feature>